<evidence type="ECO:0000259" key="1">
    <source>
        <dbReference type="Pfam" id="PF02602"/>
    </source>
</evidence>
<dbReference type="InterPro" id="IPR003754">
    <property type="entry name" value="4pyrrol_synth_uPrphyn_synth"/>
</dbReference>
<gene>
    <name evidence="2" type="ORF">FQV27_06940</name>
</gene>
<evidence type="ECO:0000313" key="3">
    <source>
        <dbReference type="Proteomes" id="UP000321562"/>
    </source>
</evidence>
<protein>
    <submittedName>
        <fullName evidence="2">Uroporphyrinogen-III synthase</fullName>
    </submittedName>
</protein>
<proteinExistence type="predicted"/>
<dbReference type="Proteomes" id="UP000321562">
    <property type="component" value="Unassembled WGS sequence"/>
</dbReference>
<comment type="caution">
    <text evidence="2">The sequence shown here is derived from an EMBL/GenBank/DDBJ whole genome shotgun (WGS) entry which is preliminary data.</text>
</comment>
<sequence>MTAPLCLLTRPAAQSRAFAARLPGVEVLIAPVLRIEPLPFDRAKVEAAQGFVFTSANAVPFAGPGAGRSALCVGPQTALAARQAGFSVEIGPGDAKGLLPLLSGRKDWLHLHGRHRALVLPIDGVEAYDQVEQALSDDAEAAILGTRPLVLPLFSPRSALILSGALRDAVAPVATVAISERTDASYTGPAATRRVADQPDAEGMISAIRSLISAASVVERTEIPWVEAERGRR</sequence>
<dbReference type="RefSeq" id="WP_147097134.1">
    <property type="nucleotide sequence ID" value="NZ_JBHUFH010000001.1"/>
</dbReference>
<evidence type="ECO:0000313" key="2">
    <source>
        <dbReference type="EMBL" id="TXB69844.1"/>
    </source>
</evidence>
<dbReference type="GO" id="GO:0033014">
    <property type="term" value="P:tetrapyrrole biosynthetic process"/>
    <property type="evidence" value="ECO:0007669"/>
    <property type="project" value="InterPro"/>
</dbReference>
<dbReference type="Pfam" id="PF02602">
    <property type="entry name" value="HEM4"/>
    <property type="match status" value="1"/>
</dbReference>
<organism evidence="2 3">
    <name type="scientific">Paracoccus aurantiacus</name>
    <dbReference type="NCBI Taxonomy" id="2599412"/>
    <lineage>
        <taxon>Bacteria</taxon>
        <taxon>Pseudomonadati</taxon>
        <taxon>Pseudomonadota</taxon>
        <taxon>Alphaproteobacteria</taxon>
        <taxon>Rhodobacterales</taxon>
        <taxon>Paracoccaceae</taxon>
        <taxon>Paracoccus</taxon>
    </lineage>
</organism>
<dbReference type="AlphaFoldDB" id="A0A5C6S878"/>
<keyword evidence="3" id="KW-1185">Reference proteome</keyword>
<name>A0A5C6S878_9RHOB</name>
<feature type="domain" description="Tetrapyrrole biosynthesis uroporphyrinogen III synthase" evidence="1">
    <location>
        <begin position="23"/>
        <end position="205"/>
    </location>
</feature>
<dbReference type="OrthoDB" id="7204250at2"/>
<dbReference type="CDD" id="cd06578">
    <property type="entry name" value="HemD"/>
    <property type="match status" value="1"/>
</dbReference>
<dbReference type="EMBL" id="VOPL01000002">
    <property type="protein sequence ID" value="TXB69844.1"/>
    <property type="molecule type" value="Genomic_DNA"/>
</dbReference>
<accession>A0A5C6S878</accession>
<dbReference type="SUPFAM" id="SSF69618">
    <property type="entry name" value="HemD-like"/>
    <property type="match status" value="1"/>
</dbReference>
<dbReference type="InterPro" id="IPR036108">
    <property type="entry name" value="4pyrrol_syn_uPrphyn_synt_sf"/>
</dbReference>
<reference evidence="2 3" key="1">
    <citation type="submission" date="2019-08" db="EMBL/GenBank/DDBJ databases">
        <authorList>
            <person name="Ye J."/>
        </authorList>
    </citation>
    <scope>NUCLEOTIDE SEQUENCE [LARGE SCALE GENOMIC DNA]</scope>
    <source>
        <strain evidence="2 3">TK008</strain>
    </source>
</reference>
<dbReference type="Gene3D" id="3.40.50.10090">
    <property type="match status" value="1"/>
</dbReference>
<dbReference type="GO" id="GO:0004852">
    <property type="term" value="F:uroporphyrinogen-III synthase activity"/>
    <property type="evidence" value="ECO:0007669"/>
    <property type="project" value="InterPro"/>
</dbReference>